<organism evidence="7 8">
    <name type="scientific">Nocardia terpenica</name>
    <dbReference type="NCBI Taxonomy" id="455432"/>
    <lineage>
        <taxon>Bacteria</taxon>
        <taxon>Bacillati</taxon>
        <taxon>Actinomycetota</taxon>
        <taxon>Actinomycetes</taxon>
        <taxon>Mycobacteriales</taxon>
        <taxon>Nocardiaceae</taxon>
        <taxon>Nocardia</taxon>
    </lineage>
</organism>
<evidence type="ECO:0000256" key="1">
    <source>
        <dbReference type="ARBA" id="ARBA00009437"/>
    </source>
</evidence>
<dbReference type="EMBL" id="LWGR01000013">
    <property type="protein sequence ID" value="KZM70810.1"/>
    <property type="molecule type" value="Genomic_DNA"/>
</dbReference>
<dbReference type="SUPFAM" id="SSF46785">
    <property type="entry name" value="Winged helix' DNA-binding domain"/>
    <property type="match status" value="1"/>
</dbReference>
<evidence type="ECO:0000313" key="8">
    <source>
        <dbReference type="Proteomes" id="UP000076512"/>
    </source>
</evidence>
<dbReference type="Pfam" id="PF00126">
    <property type="entry name" value="HTH_1"/>
    <property type="match status" value="1"/>
</dbReference>
<dbReference type="SUPFAM" id="SSF53850">
    <property type="entry name" value="Periplasmic binding protein-like II"/>
    <property type="match status" value="1"/>
</dbReference>
<dbReference type="PANTHER" id="PTHR30346:SF29">
    <property type="entry name" value="LYSR SUBSTRATE-BINDING"/>
    <property type="match status" value="1"/>
</dbReference>
<evidence type="ECO:0000256" key="2">
    <source>
        <dbReference type="ARBA" id="ARBA00023015"/>
    </source>
</evidence>
<keyword evidence="8" id="KW-1185">Reference proteome</keyword>
<evidence type="ECO:0000259" key="6">
    <source>
        <dbReference type="PROSITE" id="PS50931"/>
    </source>
</evidence>
<protein>
    <submittedName>
        <fullName evidence="7">LysR family transcriptional regulator</fullName>
    </submittedName>
</protein>
<dbReference type="STRING" id="455432.AWN90_40375"/>
<keyword evidence="5" id="KW-0804">Transcription</keyword>
<feature type="domain" description="HTH lysR-type" evidence="6">
    <location>
        <begin position="2"/>
        <end position="59"/>
    </location>
</feature>
<evidence type="ECO:0000256" key="3">
    <source>
        <dbReference type="ARBA" id="ARBA00023125"/>
    </source>
</evidence>
<dbReference type="OrthoDB" id="4131546at2"/>
<keyword evidence="3" id="KW-0238">DNA-binding</keyword>
<dbReference type="InterPro" id="IPR036390">
    <property type="entry name" value="WH_DNA-bd_sf"/>
</dbReference>
<evidence type="ECO:0000313" key="7">
    <source>
        <dbReference type="EMBL" id="KZM70810.1"/>
    </source>
</evidence>
<dbReference type="AlphaFoldDB" id="A0A164JX68"/>
<comment type="similarity">
    <text evidence="1">Belongs to the LysR transcriptional regulatory family.</text>
</comment>
<dbReference type="RefSeq" id="WP_067594453.1">
    <property type="nucleotide sequence ID" value="NZ_JABMCZ010000003.1"/>
</dbReference>
<dbReference type="Pfam" id="PF03466">
    <property type="entry name" value="LysR_substrate"/>
    <property type="match status" value="1"/>
</dbReference>
<keyword evidence="2" id="KW-0805">Transcription regulation</keyword>
<dbReference type="PANTHER" id="PTHR30346">
    <property type="entry name" value="TRANSCRIPTIONAL DUAL REGULATOR HCAR-RELATED"/>
    <property type="match status" value="1"/>
</dbReference>
<dbReference type="GO" id="GO:0003700">
    <property type="term" value="F:DNA-binding transcription factor activity"/>
    <property type="evidence" value="ECO:0007669"/>
    <property type="project" value="InterPro"/>
</dbReference>
<dbReference type="GO" id="GO:0003677">
    <property type="term" value="F:DNA binding"/>
    <property type="evidence" value="ECO:0007669"/>
    <property type="project" value="UniProtKB-KW"/>
</dbReference>
<keyword evidence="4" id="KW-0010">Activator</keyword>
<accession>A0A164JX68</accession>
<dbReference type="InterPro" id="IPR005119">
    <property type="entry name" value="LysR_subst-bd"/>
</dbReference>
<dbReference type="InterPro" id="IPR000847">
    <property type="entry name" value="LysR_HTH_N"/>
</dbReference>
<name>A0A164JX68_9NOCA</name>
<gene>
    <name evidence="7" type="ORF">AWN90_40375</name>
</gene>
<dbReference type="InterPro" id="IPR036388">
    <property type="entry name" value="WH-like_DNA-bd_sf"/>
</dbReference>
<dbReference type="CDD" id="cd08423">
    <property type="entry name" value="PBP2_LTTR_like_6"/>
    <property type="match status" value="1"/>
</dbReference>
<evidence type="ECO:0000256" key="5">
    <source>
        <dbReference type="ARBA" id="ARBA00023163"/>
    </source>
</evidence>
<proteinExistence type="inferred from homology"/>
<dbReference type="Proteomes" id="UP000076512">
    <property type="component" value="Unassembled WGS sequence"/>
</dbReference>
<sequence length="301" mass="32098">MLDVRRLRLLRELARRKTIAAVAEALAYTPSAVSQQLSALEREAGVTLLERTGRSVVLTPAALRLVEHAETILAVLEQAAAELATARAELTGTLRIGAFPTAVRTILSPALVTLSRDHPRLELLVTELDPAQVPAALRAETLDIALVQAYDNVPAEPETGLDTEAFLEETVYLAAPGREPLTAYRSTTWISGTPGTLCHVMTVRACEAAGFTPHIRHHSDDFGTVLALVAAGQGVAFVPELGALSIPDTVALTPLATRRHTRLAYRRGTANHPTIAAARTALRAAASTVTPRPADVLRSSK</sequence>
<dbReference type="Gene3D" id="3.40.190.10">
    <property type="entry name" value="Periplasmic binding protein-like II"/>
    <property type="match status" value="2"/>
</dbReference>
<reference evidence="7 8" key="1">
    <citation type="submission" date="2016-04" db="EMBL/GenBank/DDBJ databases">
        <authorList>
            <person name="Evans L.H."/>
            <person name="Alamgir A."/>
            <person name="Owens N."/>
            <person name="Weber N.D."/>
            <person name="Virtaneva K."/>
            <person name="Barbian K."/>
            <person name="Babar A."/>
            <person name="Rosenke K."/>
        </authorList>
    </citation>
    <scope>NUCLEOTIDE SEQUENCE [LARGE SCALE GENOMIC DNA]</scope>
    <source>
        <strain evidence="7 8">IFM 0406</strain>
    </source>
</reference>
<comment type="caution">
    <text evidence="7">The sequence shown here is derived from an EMBL/GenBank/DDBJ whole genome shotgun (WGS) entry which is preliminary data.</text>
</comment>
<evidence type="ECO:0000256" key="4">
    <source>
        <dbReference type="ARBA" id="ARBA00023159"/>
    </source>
</evidence>
<dbReference type="GO" id="GO:0032993">
    <property type="term" value="C:protein-DNA complex"/>
    <property type="evidence" value="ECO:0007669"/>
    <property type="project" value="TreeGrafter"/>
</dbReference>
<dbReference type="PROSITE" id="PS50931">
    <property type="entry name" value="HTH_LYSR"/>
    <property type="match status" value="1"/>
</dbReference>
<dbReference type="Gene3D" id="1.10.10.10">
    <property type="entry name" value="Winged helix-like DNA-binding domain superfamily/Winged helix DNA-binding domain"/>
    <property type="match status" value="1"/>
</dbReference>